<sequence>MSRTTWLIVAFFIVLAAVLIFSSGQDRPLETTTRTDLPWLITTHDDGSSTVLDIHLGHTDLKGTVDKFGSPEGIALFAQGEKPGALEVYFGKVSFGPLTAKVVVNLAASDDEKIAMLERAVSRQGASGSDARFTLSEEDQQKAISRIVEAITYIPSYGGLEADFFRERLGEPAAWKLEDEERVLWFYPDRGVSLLLDADGKEVFQYDQPRNFVLPEGTETGKE</sequence>
<dbReference type="OrthoDB" id="7057085at2"/>
<protein>
    <submittedName>
        <fullName evidence="1">Uncharacterized protein</fullName>
    </submittedName>
</protein>
<evidence type="ECO:0000313" key="2">
    <source>
        <dbReference type="EMBL" id="OOY35567.1"/>
    </source>
</evidence>
<dbReference type="AlphaFoldDB" id="A0A0B0HFY0"/>
<comment type="caution">
    <text evidence="1">The sequence shown here is derived from an EMBL/GenBank/DDBJ whole genome shotgun (WGS) entry which is preliminary data.</text>
</comment>
<keyword evidence="3" id="KW-1185">Reference proteome</keyword>
<organism evidence="1 3">
    <name type="scientific">Solemya velum gill symbiont</name>
    <dbReference type="NCBI Taxonomy" id="2340"/>
    <lineage>
        <taxon>Bacteria</taxon>
        <taxon>Pseudomonadati</taxon>
        <taxon>Pseudomonadota</taxon>
        <taxon>Gammaproteobacteria</taxon>
        <taxon>sulfur-oxidizing symbionts</taxon>
    </lineage>
</organism>
<reference evidence="1 3" key="1">
    <citation type="journal article" date="2014" name="BMC Genomics">
        <title>The genome of the intracellular bacterium of the coastal bivalve, Solemya velum: a blueprint for thriving in and out of symbiosis.</title>
        <authorList>
            <person name="Dmytrenko O."/>
            <person name="Russell S.L."/>
            <person name="Loo W.T."/>
            <person name="Fontanez K.M."/>
            <person name="Liao L."/>
            <person name="Roeselers G."/>
            <person name="Sharma R."/>
            <person name="Stewart F.J."/>
            <person name="Newton I.L."/>
            <person name="Woyke T."/>
            <person name="Wu D."/>
            <person name="Lang J.M."/>
            <person name="Eisen J.A."/>
            <person name="Cavanaugh C.M."/>
        </authorList>
    </citation>
    <scope>NUCLEOTIDE SEQUENCE [LARGE SCALE GENOMIC DNA]</scope>
    <source>
        <strain evidence="1 3">WH</strain>
    </source>
</reference>
<dbReference type="STRING" id="2340.JV46_22200"/>
<dbReference type="GeneID" id="86992013"/>
<evidence type="ECO:0000313" key="1">
    <source>
        <dbReference type="EMBL" id="KHF26346.1"/>
    </source>
</evidence>
<dbReference type="EMBL" id="JRAA01000001">
    <property type="protein sequence ID" value="KHF26346.1"/>
    <property type="molecule type" value="Genomic_DNA"/>
</dbReference>
<gene>
    <name evidence="2" type="ORF">BOV88_04825</name>
    <name evidence="1" type="ORF">JV46_22200</name>
</gene>
<proteinExistence type="predicted"/>
<name>A0A0B0HFY0_SOVGS</name>
<dbReference type="Proteomes" id="UP000190962">
    <property type="component" value="Unassembled WGS sequence"/>
</dbReference>
<dbReference type="RefSeq" id="WP_043116103.1">
    <property type="nucleotide sequence ID" value="NZ_JRAA01000001.1"/>
</dbReference>
<evidence type="ECO:0000313" key="3">
    <source>
        <dbReference type="Proteomes" id="UP000030856"/>
    </source>
</evidence>
<reference evidence="2 4" key="2">
    <citation type="submission" date="2016-11" db="EMBL/GenBank/DDBJ databases">
        <title>Mixed transmission modes and dynamic genome evolution in an obligate animal-bacterial symbiosis.</title>
        <authorList>
            <person name="Russell S.L."/>
            <person name="Corbett-Detig R.B."/>
            <person name="Cavanaugh C.M."/>
        </authorList>
    </citation>
    <scope>NUCLEOTIDE SEQUENCE [LARGE SCALE GENOMIC DNA]</scope>
    <source>
        <strain evidence="2">MA-KB16</strain>
    </source>
</reference>
<dbReference type="EMBL" id="MPNX01000004">
    <property type="protein sequence ID" value="OOY35567.1"/>
    <property type="molecule type" value="Genomic_DNA"/>
</dbReference>
<accession>A0A0B0HFY0</accession>
<dbReference type="Proteomes" id="UP000030856">
    <property type="component" value="Unassembled WGS sequence"/>
</dbReference>
<evidence type="ECO:0000313" key="4">
    <source>
        <dbReference type="Proteomes" id="UP000190962"/>
    </source>
</evidence>